<protein>
    <submittedName>
        <fullName evidence="3">Uncharacterized protein</fullName>
    </submittedName>
</protein>
<keyword evidence="2" id="KW-0812">Transmembrane</keyword>
<reference evidence="3 4" key="1">
    <citation type="journal article" date="2018" name="Genome Biol. Evol.">
        <title>Multiple Roots of Fruiting Body Formation in Amoebozoa.</title>
        <authorList>
            <person name="Hillmann F."/>
            <person name="Forbes G."/>
            <person name="Novohradska S."/>
            <person name="Ferling I."/>
            <person name="Riege K."/>
            <person name="Groth M."/>
            <person name="Westermann M."/>
            <person name="Marz M."/>
            <person name="Spaller T."/>
            <person name="Winckler T."/>
            <person name="Schaap P."/>
            <person name="Glockner G."/>
        </authorList>
    </citation>
    <scope>NUCLEOTIDE SEQUENCE [LARGE SCALE GENOMIC DNA]</scope>
    <source>
        <strain evidence="3 4">Jena</strain>
    </source>
</reference>
<gene>
    <name evidence="3" type="ORF">PROFUN_01869</name>
</gene>
<evidence type="ECO:0000256" key="1">
    <source>
        <dbReference type="SAM" id="MobiDB-lite"/>
    </source>
</evidence>
<accession>A0A2P6NYY5</accession>
<proteinExistence type="predicted"/>
<evidence type="ECO:0000313" key="3">
    <source>
        <dbReference type="EMBL" id="PRP89149.1"/>
    </source>
</evidence>
<evidence type="ECO:0000313" key="4">
    <source>
        <dbReference type="Proteomes" id="UP000241769"/>
    </source>
</evidence>
<keyword evidence="2" id="KW-0472">Membrane</keyword>
<dbReference type="Proteomes" id="UP000241769">
    <property type="component" value="Unassembled WGS sequence"/>
</dbReference>
<keyword evidence="2" id="KW-1133">Transmembrane helix</keyword>
<organism evidence="3 4">
    <name type="scientific">Planoprotostelium fungivorum</name>
    <dbReference type="NCBI Taxonomy" id="1890364"/>
    <lineage>
        <taxon>Eukaryota</taxon>
        <taxon>Amoebozoa</taxon>
        <taxon>Evosea</taxon>
        <taxon>Variosea</taxon>
        <taxon>Cavosteliida</taxon>
        <taxon>Cavosteliaceae</taxon>
        <taxon>Planoprotostelium</taxon>
    </lineage>
</organism>
<feature type="region of interest" description="Disordered" evidence="1">
    <location>
        <begin position="183"/>
        <end position="220"/>
    </location>
</feature>
<evidence type="ECO:0000256" key="2">
    <source>
        <dbReference type="SAM" id="Phobius"/>
    </source>
</evidence>
<keyword evidence="4" id="KW-1185">Reference proteome</keyword>
<dbReference type="InParanoid" id="A0A2P6NYY5"/>
<sequence>MFIHLSNTSSEETSVRPPNRMYFCPSSVDASARAPRDFSLGWSRGLWEGRVHDMMQQDIKQFYEKRLDVLMEHKTATAAVSLTPSRPNRSSRELPSRFSVSAELLDLFIFFSNSKDQTCSSVMRSFLLFLCVSLFGSALAYSRCQVNSACCFCSTSTCNRFTSNPAYGLCDDGTSCGTCSSSTTSSSGTSSSGTSASGTSSSGASSSGTSSSGTSSSGTSNGQYASLSGKYTVTNPGTCQWSKSYTVTPTGTNTYYIIPSDTTTFTTATIQQYSDYSFSISSNLQITCQGTKPNAHNINLVCSNGCYAVLTGGSGMVMANIFLIVAAVSALLVL</sequence>
<name>A0A2P6NYY5_9EUKA</name>
<dbReference type="EMBL" id="MDYQ01000005">
    <property type="protein sequence ID" value="PRP89149.1"/>
    <property type="molecule type" value="Genomic_DNA"/>
</dbReference>
<feature type="transmembrane region" description="Helical" evidence="2">
    <location>
        <begin position="307"/>
        <end position="333"/>
    </location>
</feature>
<dbReference type="AlphaFoldDB" id="A0A2P6NYY5"/>
<comment type="caution">
    <text evidence="3">The sequence shown here is derived from an EMBL/GenBank/DDBJ whole genome shotgun (WGS) entry which is preliminary data.</text>
</comment>